<feature type="region of interest" description="Disordered" evidence="2">
    <location>
        <begin position="1"/>
        <end position="69"/>
    </location>
</feature>
<dbReference type="InterPro" id="IPR001356">
    <property type="entry name" value="HD"/>
</dbReference>
<evidence type="ECO:0000313" key="3">
    <source>
        <dbReference type="EMBL" id="KAL2612149.1"/>
    </source>
</evidence>
<evidence type="ECO:0000313" key="4">
    <source>
        <dbReference type="Proteomes" id="UP001605036"/>
    </source>
</evidence>
<evidence type="ECO:0000256" key="1">
    <source>
        <dbReference type="ARBA" id="ARBA00004123"/>
    </source>
</evidence>
<reference evidence="3 4" key="1">
    <citation type="submission" date="2024-09" db="EMBL/GenBank/DDBJ databases">
        <title>Chromosome-scale assembly of Riccia fluitans.</title>
        <authorList>
            <person name="Paukszto L."/>
            <person name="Sawicki J."/>
            <person name="Karawczyk K."/>
            <person name="Piernik-Szablinska J."/>
            <person name="Szczecinska M."/>
            <person name="Mazdziarz M."/>
        </authorList>
    </citation>
    <scope>NUCLEOTIDE SEQUENCE [LARGE SCALE GENOMIC DNA]</scope>
    <source>
        <strain evidence="3">Rf_01</strain>
        <tissue evidence="3">Aerial parts of the thallus</tissue>
    </source>
</reference>
<sequence>MTGNIWNQVTEVDPWSSEASTNSRSVDPGRRQQLNSEGVHVNPWNWEASTNRSMDPSRRQQLNSKVGSSVSNTGASFYEQRKQLQSVFDSNFGLAGSASDTFATQEYLNSRVGSSGSITGSNFYDQGKQQQLQSVVDCKCGLVDSTGDTFAIQEHPTLLHWDYCPSAPAGGHLNASWDDAEFKDVGTFVLGNQTLDSSCAVFLRNCSELVEDRFSEIGYPAWECSFQGETFIHDLSYLSEEAYGEAQSQFAELPMGILDLDVGLDFEFSDYPSNLATGDFWPPYSFSANFPDEDPMTICQSSLSGVDFQENCMIPVGFDLLQKPGENSNKNCLLETEFESKPFAMFDPIQLNEANRYHQIQIPMMVPDVALEGTASCNVGIDVDGTGADSKSMVQSLSVFEGLHELKVTGSCQNGLVIAYNTESISDSIDLQAQAQMMRGEVNGDPNAQHMILTAASLQPQYDQNREEGNSNSVLSACTASTNESRIGGQEVQGALTDEEINWVNEKDLIISKMLGKRDAMNVSDEVNGVVKGIVQTFEDYWKRDGSDGKLEPRQDRSLINFQREITITINSFCERERRRVRYLPDFCKRALSDWVSTDAHQQNPYPEKREIRGLASELGLTSTQVTSRSTK</sequence>
<dbReference type="AlphaFoldDB" id="A0ABD1XTN5"/>
<protein>
    <submittedName>
        <fullName evidence="3">Uncharacterized protein</fullName>
    </submittedName>
</protein>
<comment type="subcellular location">
    <subcellularLocation>
        <location evidence="1">Nucleus</location>
    </subcellularLocation>
</comment>
<dbReference type="EMBL" id="JBHFFA010000007">
    <property type="protein sequence ID" value="KAL2612149.1"/>
    <property type="molecule type" value="Genomic_DNA"/>
</dbReference>
<dbReference type="CDD" id="cd00086">
    <property type="entry name" value="homeodomain"/>
    <property type="match status" value="1"/>
</dbReference>
<comment type="caution">
    <text evidence="3">The sequence shown here is derived from an EMBL/GenBank/DDBJ whole genome shotgun (WGS) entry which is preliminary data.</text>
</comment>
<accession>A0ABD1XTN5</accession>
<keyword evidence="4" id="KW-1185">Reference proteome</keyword>
<feature type="compositionally biased region" description="Polar residues" evidence="2">
    <location>
        <begin position="47"/>
        <end position="69"/>
    </location>
</feature>
<dbReference type="Gene3D" id="1.10.10.60">
    <property type="entry name" value="Homeodomain-like"/>
    <property type="match status" value="1"/>
</dbReference>
<dbReference type="GO" id="GO:0005634">
    <property type="term" value="C:nucleus"/>
    <property type="evidence" value="ECO:0007669"/>
    <property type="project" value="UniProtKB-SubCell"/>
</dbReference>
<name>A0ABD1XTN5_9MARC</name>
<organism evidence="3 4">
    <name type="scientific">Riccia fluitans</name>
    <dbReference type="NCBI Taxonomy" id="41844"/>
    <lineage>
        <taxon>Eukaryota</taxon>
        <taxon>Viridiplantae</taxon>
        <taxon>Streptophyta</taxon>
        <taxon>Embryophyta</taxon>
        <taxon>Marchantiophyta</taxon>
        <taxon>Marchantiopsida</taxon>
        <taxon>Marchantiidae</taxon>
        <taxon>Marchantiales</taxon>
        <taxon>Ricciaceae</taxon>
        <taxon>Riccia</taxon>
    </lineage>
</organism>
<dbReference type="Proteomes" id="UP001605036">
    <property type="component" value="Unassembled WGS sequence"/>
</dbReference>
<proteinExistence type="predicted"/>
<feature type="compositionally biased region" description="Polar residues" evidence="2">
    <location>
        <begin position="1"/>
        <end position="10"/>
    </location>
</feature>
<evidence type="ECO:0000256" key="2">
    <source>
        <dbReference type="SAM" id="MobiDB-lite"/>
    </source>
</evidence>
<gene>
    <name evidence="3" type="ORF">R1flu_023841</name>
</gene>